<dbReference type="PANTHER" id="PTHR36766">
    <property type="entry name" value="PLANT BROAD-SPECTRUM MILDEW RESISTANCE PROTEIN RPW8"/>
    <property type="match status" value="1"/>
</dbReference>
<dbReference type="Gene3D" id="3.40.50.300">
    <property type="entry name" value="P-loop containing nucleotide triphosphate hydrolases"/>
    <property type="match status" value="1"/>
</dbReference>
<dbReference type="KEGG" id="pavi:110747914"/>
<feature type="non-terminal residue" evidence="9">
    <location>
        <position position="377"/>
    </location>
</feature>
<protein>
    <submittedName>
        <fullName evidence="9">Disease resistance RPP13-like protein 1</fullName>
    </submittedName>
</protein>
<evidence type="ECO:0000256" key="5">
    <source>
        <dbReference type="SAM" id="Coils"/>
    </source>
</evidence>
<evidence type="ECO:0000259" key="7">
    <source>
        <dbReference type="Pfam" id="PF18052"/>
    </source>
</evidence>
<dbReference type="PANTHER" id="PTHR36766:SF40">
    <property type="entry name" value="DISEASE RESISTANCE PROTEIN RGA3"/>
    <property type="match status" value="1"/>
</dbReference>
<dbReference type="GO" id="GO:0006952">
    <property type="term" value="P:defense response"/>
    <property type="evidence" value="ECO:0007669"/>
    <property type="project" value="UniProtKB-KW"/>
</dbReference>
<evidence type="ECO:0000259" key="6">
    <source>
        <dbReference type="Pfam" id="PF00931"/>
    </source>
</evidence>
<dbReference type="Gene3D" id="1.10.8.430">
    <property type="entry name" value="Helical domain of apoptotic protease-activating factors"/>
    <property type="match status" value="1"/>
</dbReference>
<evidence type="ECO:0000313" key="8">
    <source>
        <dbReference type="Proteomes" id="UP000515124"/>
    </source>
</evidence>
<dbReference type="RefSeq" id="XP_021803670.1">
    <property type="nucleotide sequence ID" value="XM_021947978.1"/>
</dbReference>
<dbReference type="Gene3D" id="1.20.5.4130">
    <property type="match status" value="1"/>
</dbReference>
<dbReference type="SUPFAM" id="SSF52540">
    <property type="entry name" value="P-loop containing nucleoside triphosphate hydrolases"/>
    <property type="match status" value="1"/>
</dbReference>
<accession>A0A6P5RFJ3</accession>
<dbReference type="Proteomes" id="UP000515124">
    <property type="component" value="Unplaced"/>
</dbReference>
<sequence>MALIGEALISASVQVLCDRITSREFVDLFRQKKLDEPLKKLNTTLLALNLVLNDAEEKQLVNPDVKKWLDELKHAVFDAEDLLDEIDTEALRCKLKEGEDQTHKLTNKVWNILPTFRNRFYQSMNVQIQELLQRLENFVRLKSALGLGEVAGRKVSQRTQTTSLVLEPCVYGRDEVKEKLWKVLLSDDASKDDVSILTIVGMGGVGKTTLARMLYNDEMVKGHFTFQAWACVSEDYDATRITKTLLESVTSRPCNTTNLNLLQVELREQLRGRKFLFVLDDLWNEDYTDLKFLQTPFASGARGSKVIITTRNKNVASIMQNVPIQYLEPLSNEDCWLLLAKHAFGNENCSAHSNLEDIGKKIALKCKGLPLAAQTLG</sequence>
<gene>
    <name evidence="9" type="primary">LOC110747914</name>
</gene>
<evidence type="ECO:0000256" key="3">
    <source>
        <dbReference type="ARBA" id="ARBA00022821"/>
    </source>
</evidence>
<dbReference type="InterPro" id="IPR002182">
    <property type="entry name" value="NB-ARC"/>
</dbReference>
<evidence type="ECO:0000313" key="9">
    <source>
        <dbReference type="RefSeq" id="XP_021803670.1"/>
    </source>
</evidence>
<feature type="domain" description="NB-ARC" evidence="6">
    <location>
        <begin position="175"/>
        <end position="347"/>
    </location>
</feature>
<dbReference type="PRINTS" id="PR00364">
    <property type="entry name" value="DISEASERSIST"/>
</dbReference>
<keyword evidence="2" id="KW-0547">Nucleotide-binding</keyword>
<dbReference type="InterPro" id="IPR041118">
    <property type="entry name" value="Rx_N"/>
</dbReference>
<dbReference type="FunFam" id="3.40.50.300:FF:001091">
    <property type="entry name" value="Probable disease resistance protein At1g61300"/>
    <property type="match status" value="1"/>
</dbReference>
<proteinExistence type="predicted"/>
<keyword evidence="8" id="KW-1185">Reference proteome</keyword>
<keyword evidence="3" id="KW-0611">Plant defense</keyword>
<keyword evidence="5" id="KW-0175">Coiled coil</keyword>
<dbReference type="InterPro" id="IPR027417">
    <property type="entry name" value="P-loop_NTPase"/>
</dbReference>
<keyword evidence="1" id="KW-0677">Repeat</keyword>
<feature type="coiled-coil region" evidence="5">
    <location>
        <begin position="38"/>
        <end position="89"/>
    </location>
</feature>
<reference evidence="9" key="1">
    <citation type="submission" date="2025-08" db="UniProtKB">
        <authorList>
            <consortium name="RefSeq"/>
        </authorList>
    </citation>
    <scope>IDENTIFICATION</scope>
</reference>
<evidence type="ECO:0000256" key="1">
    <source>
        <dbReference type="ARBA" id="ARBA00022737"/>
    </source>
</evidence>
<evidence type="ECO:0000256" key="2">
    <source>
        <dbReference type="ARBA" id="ARBA00022741"/>
    </source>
</evidence>
<dbReference type="Pfam" id="PF00931">
    <property type="entry name" value="NB-ARC"/>
    <property type="match status" value="1"/>
</dbReference>
<dbReference type="GO" id="GO:0005524">
    <property type="term" value="F:ATP binding"/>
    <property type="evidence" value="ECO:0007669"/>
    <property type="project" value="UniProtKB-KW"/>
</dbReference>
<organism evidence="8 9">
    <name type="scientific">Prunus avium</name>
    <name type="common">Cherry</name>
    <name type="synonym">Cerasus avium</name>
    <dbReference type="NCBI Taxonomy" id="42229"/>
    <lineage>
        <taxon>Eukaryota</taxon>
        <taxon>Viridiplantae</taxon>
        <taxon>Streptophyta</taxon>
        <taxon>Embryophyta</taxon>
        <taxon>Tracheophyta</taxon>
        <taxon>Spermatophyta</taxon>
        <taxon>Magnoliopsida</taxon>
        <taxon>eudicotyledons</taxon>
        <taxon>Gunneridae</taxon>
        <taxon>Pentapetalae</taxon>
        <taxon>rosids</taxon>
        <taxon>fabids</taxon>
        <taxon>Rosales</taxon>
        <taxon>Rosaceae</taxon>
        <taxon>Amygdaloideae</taxon>
        <taxon>Amygdaleae</taxon>
        <taxon>Prunus</taxon>
    </lineage>
</organism>
<name>A0A6P5RFJ3_PRUAV</name>
<evidence type="ECO:0000256" key="4">
    <source>
        <dbReference type="ARBA" id="ARBA00022840"/>
    </source>
</evidence>
<dbReference type="GO" id="GO:0043531">
    <property type="term" value="F:ADP binding"/>
    <property type="evidence" value="ECO:0007669"/>
    <property type="project" value="InterPro"/>
</dbReference>
<feature type="domain" description="Disease resistance N-terminal" evidence="7">
    <location>
        <begin position="9"/>
        <end position="99"/>
    </location>
</feature>
<dbReference type="InterPro" id="IPR042197">
    <property type="entry name" value="Apaf_helical"/>
</dbReference>
<dbReference type="Pfam" id="PF18052">
    <property type="entry name" value="Rx_N"/>
    <property type="match status" value="1"/>
</dbReference>
<dbReference type="AlphaFoldDB" id="A0A6P5RFJ3"/>
<keyword evidence="4" id="KW-0067">ATP-binding</keyword>
<dbReference type="GeneID" id="110747914"/>